<keyword evidence="1" id="KW-1133">Transmembrane helix</keyword>
<comment type="caution">
    <text evidence="2">The sequence shown here is derived from an EMBL/GenBank/DDBJ whole genome shotgun (WGS) entry which is preliminary data.</text>
</comment>
<evidence type="ECO:0000313" key="3">
    <source>
        <dbReference type="Proteomes" id="UP000286934"/>
    </source>
</evidence>
<dbReference type="Proteomes" id="UP000286934">
    <property type="component" value="Unassembled WGS sequence"/>
</dbReference>
<dbReference type="AlphaFoldDB" id="A0A432WXY9"/>
<proteinExistence type="predicted"/>
<keyword evidence="3" id="KW-1185">Reference proteome</keyword>
<feature type="transmembrane region" description="Helical" evidence="1">
    <location>
        <begin position="12"/>
        <end position="36"/>
    </location>
</feature>
<evidence type="ECO:0000313" key="2">
    <source>
        <dbReference type="EMBL" id="RUO38644.1"/>
    </source>
</evidence>
<accession>A0A432WXY9</accession>
<dbReference type="EMBL" id="PIPP01000001">
    <property type="protein sequence ID" value="RUO38644.1"/>
    <property type="molecule type" value="Genomic_DNA"/>
</dbReference>
<feature type="transmembrane region" description="Helical" evidence="1">
    <location>
        <begin position="48"/>
        <end position="68"/>
    </location>
</feature>
<protein>
    <submittedName>
        <fullName evidence="2">Uncharacterized protein</fullName>
    </submittedName>
</protein>
<sequence length="99" mass="11022">MEKSIIYSRNVVFHAAVACYSNMMWIYSVVGAPSIYFGLNGSVFTKVAFFFCGSLILWLPLFLACIFFHGRSLKSNGDIDSFNALTDKEKGLAIGEYIS</sequence>
<organism evidence="2 3">
    <name type="scientific">Aliidiomarina shirensis</name>
    <dbReference type="NCBI Taxonomy" id="1048642"/>
    <lineage>
        <taxon>Bacteria</taxon>
        <taxon>Pseudomonadati</taxon>
        <taxon>Pseudomonadota</taxon>
        <taxon>Gammaproteobacteria</taxon>
        <taxon>Alteromonadales</taxon>
        <taxon>Idiomarinaceae</taxon>
        <taxon>Aliidiomarina</taxon>
    </lineage>
</organism>
<evidence type="ECO:0000256" key="1">
    <source>
        <dbReference type="SAM" id="Phobius"/>
    </source>
</evidence>
<gene>
    <name evidence="2" type="ORF">CWE13_03080</name>
</gene>
<reference evidence="3" key="1">
    <citation type="journal article" date="2018" name="Front. Microbiol.">
        <title>Genome-Based Analysis Reveals the Taxonomy and Diversity of the Family Idiomarinaceae.</title>
        <authorList>
            <person name="Liu Y."/>
            <person name="Lai Q."/>
            <person name="Shao Z."/>
        </authorList>
    </citation>
    <scope>NUCLEOTIDE SEQUENCE [LARGE SCALE GENOMIC DNA]</scope>
    <source>
        <strain evidence="3">AIS</strain>
    </source>
</reference>
<keyword evidence="1" id="KW-0472">Membrane</keyword>
<dbReference type="RefSeq" id="WP_126805859.1">
    <property type="nucleotide sequence ID" value="NZ_PIPP01000001.1"/>
</dbReference>
<dbReference type="OrthoDB" id="6238832at2"/>
<name>A0A432WXY9_9GAMM</name>
<keyword evidence="1" id="KW-0812">Transmembrane</keyword>